<evidence type="ECO:0000256" key="1">
    <source>
        <dbReference type="SAM" id="MobiDB-lite"/>
    </source>
</evidence>
<reference evidence="3 4" key="1">
    <citation type="submission" date="2017-06" db="EMBL/GenBank/DDBJ databases">
        <title>A platform for efficient transgenesis in Macrostomum lignano, a flatworm model organism for stem cell research.</title>
        <authorList>
            <person name="Berezikov E."/>
        </authorList>
    </citation>
    <scope>NUCLEOTIDE SEQUENCE [LARGE SCALE GENOMIC DNA]</scope>
    <source>
        <strain evidence="3">DV1</strain>
        <tissue evidence="3">Whole organism</tissue>
    </source>
</reference>
<feature type="domain" description="PX" evidence="2">
    <location>
        <begin position="8"/>
        <end position="124"/>
    </location>
</feature>
<accession>A0A267G9T2</accession>
<dbReference type="EMBL" id="NIVC01000452">
    <property type="protein sequence ID" value="PAA82781.1"/>
    <property type="molecule type" value="Genomic_DNA"/>
</dbReference>
<dbReference type="Proteomes" id="UP000215902">
    <property type="component" value="Unassembled WGS sequence"/>
</dbReference>
<name>A0A267G9T2_9PLAT</name>
<feature type="region of interest" description="Disordered" evidence="1">
    <location>
        <begin position="574"/>
        <end position="643"/>
    </location>
</feature>
<gene>
    <name evidence="3" type="ORF">BOX15_Mlig031252g1</name>
</gene>
<keyword evidence="4" id="KW-1185">Reference proteome</keyword>
<organism evidence="3 4">
    <name type="scientific">Macrostomum lignano</name>
    <dbReference type="NCBI Taxonomy" id="282301"/>
    <lineage>
        <taxon>Eukaryota</taxon>
        <taxon>Metazoa</taxon>
        <taxon>Spiralia</taxon>
        <taxon>Lophotrochozoa</taxon>
        <taxon>Platyhelminthes</taxon>
        <taxon>Rhabditophora</taxon>
        <taxon>Macrostomorpha</taxon>
        <taxon>Macrostomida</taxon>
        <taxon>Macrostomidae</taxon>
        <taxon>Macrostomum</taxon>
    </lineage>
</organism>
<feature type="region of interest" description="Disordered" evidence="1">
    <location>
        <begin position="356"/>
        <end position="378"/>
    </location>
</feature>
<dbReference type="Pfam" id="PF00787">
    <property type="entry name" value="PX"/>
    <property type="match status" value="1"/>
</dbReference>
<dbReference type="SUPFAM" id="SSF64268">
    <property type="entry name" value="PX domain"/>
    <property type="match status" value="1"/>
</dbReference>
<dbReference type="InterPro" id="IPR036871">
    <property type="entry name" value="PX_dom_sf"/>
</dbReference>
<dbReference type="STRING" id="282301.A0A267G9T2"/>
<dbReference type="OrthoDB" id="430293at2759"/>
<dbReference type="SMART" id="SM00312">
    <property type="entry name" value="PX"/>
    <property type="match status" value="1"/>
</dbReference>
<protein>
    <recommendedName>
        <fullName evidence="2">PX domain-containing protein</fullName>
    </recommendedName>
</protein>
<evidence type="ECO:0000313" key="4">
    <source>
        <dbReference type="Proteomes" id="UP000215902"/>
    </source>
</evidence>
<feature type="compositionally biased region" description="Basic and acidic residues" evidence="1">
    <location>
        <begin position="574"/>
        <end position="594"/>
    </location>
</feature>
<comment type="caution">
    <text evidence="3">The sequence shown here is derived from an EMBL/GenBank/DDBJ whole genome shotgun (WGS) entry which is preliminary data.</text>
</comment>
<dbReference type="Gene3D" id="3.30.1520.10">
    <property type="entry name" value="Phox-like domain"/>
    <property type="match status" value="1"/>
</dbReference>
<evidence type="ECO:0000259" key="2">
    <source>
        <dbReference type="PROSITE" id="PS50195"/>
    </source>
</evidence>
<evidence type="ECO:0000313" key="3">
    <source>
        <dbReference type="EMBL" id="PAA82781.1"/>
    </source>
</evidence>
<proteinExistence type="predicted"/>
<dbReference type="GO" id="GO:0035091">
    <property type="term" value="F:phosphatidylinositol binding"/>
    <property type="evidence" value="ECO:0007669"/>
    <property type="project" value="InterPro"/>
</dbReference>
<sequence>MASLTDEFGKRRVINIQVIGFDFSEGYINYEIEICIANVCWLVRRRFSEFFALHQTLCSQRAFEMRSLSAKLPPKKASLGGNLSTRLAEERQRALSIYLQALVGLFDNLPMPLVRFLLWDKYEVQGITASLTEYLFEKGSAWLASGHAFEFSVVQVYAVNKRMEIAAPTCQPGRSFRSDFGHLLEFIASLEVAGLYGSPGRYGSSDLPVQQLPVSLAPFRSLRRLQLTCVRPGQLTGLDRLPLTELQLRRCSPVDAGKDCWTDDAELSRLLDQLPRLERLSADAVPTVRLLRLLGPQRAARIRLNGRLPVAAETVETQAAAGTFSDLHRPCDNSVGAAVTASSECTESQAATSPVSVCSSSKSNLGDNGPAADEASPQPELAPFANAQHLASGAHNGASTSPSAAAAYCRLLTDAAAAVDEDYYSDDEVAAGGRLPVCHLASLSSAGRLSIDGEDRGRILGVAIGPGDACLAMQLDDGADGCCCCLVLGPRLTRLWTAALPPGCPARCVTARRAVRQFGASSNEVRFYSLALLLTGVHQSVSLLVTDTSLMLIDETASLADGVGLPSALLSDQFDREDGVEKDQSASGEIDVRDQSASGEIDVRDQSASGEIDVRDQSASGEIDVRGQSASGEIDVRGQSASGEIDVRDQSASGEIARKVPMSNGDVVAGSASISGARISQVSRVANSNVSSIRGCADDNIPDEDSADSSTEEVECRPPAYRLSLLRSFHLSAIQLAEPAEVGPAGGADCHGVRLHLAGEAAFPSILLGLPCPQLCQQLLTVIADSSKTLTASELEPEPVACKISNPEAKEKTEADRTNIVEDEALSVDKFACTVVRYSQPGVQLASEAVLLAGGSQLQVRSLADDAVCWTGEHRTFTPFLLVYSAPAFASLLTAELFTTI</sequence>
<dbReference type="PROSITE" id="PS50195">
    <property type="entry name" value="PX"/>
    <property type="match status" value="1"/>
</dbReference>
<dbReference type="InterPro" id="IPR001683">
    <property type="entry name" value="PX_dom"/>
</dbReference>
<dbReference type="AlphaFoldDB" id="A0A267G9T2"/>